<dbReference type="InterPro" id="IPR051560">
    <property type="entry name" value="MAM_domain-containing"/>
</dbReference>
<dbReference type="Pfam" id="PF00057">
    <property type="entry name" value="Ldl_recept_a"/>
    <property type="match status" value="1"/>
</dbReference>
<dbReference type="SUPFAM" id="SSF57424">
    <property type="entry name" value="LDL receptor-like module"/>
    <property type="match status" value="1"/>
</dbReference>
<dbReference type="SMART" id="SM00192">
    <property type="entry name" value="LDLa"/>
    <property type="match status" value="1"/>
</dbReference>
<dbReference type="SUPFAM" id="SSF49899">
    <property type="entry name" value="Concanavalin A-like lectins/glucanases"/>
    <property type="match status" value="2"/>
</dbReference>
<dbReference type="InterPro" id="IPR000998">
    <property type="entry name" value="MAM_dom"/>
</dbReference>
<dbReference type="AlphaFoldDB" id="A0A8C6H151"/>
<dbReference type="PROSITE" id="PS50060">
    <property type="entry name" value="MAM_2"/>
    <property type="match status" value="1"/>
</dbReference>
<dbReference type="FunFam" id="4.10.400.10:FF:000129">
    <property type="entry name" value="Complement factor I"/>
    <property type="match status" value="1"/>
</dbReference>
<dbReference type="GO" id="GO:0016020">
    <property type="term" value="C:membrane"/>
    <property type="evidence" value="ECO:0007669"/>
    <property type="project" value="InterPro"/>
</dbReference>
<keyword evidence="2" id="KW-0677">Repeat</keyword>
<dbReference type="InterPro" id="IPR036055">
    <property type="entry name" value="LDL_receptor-like_sf"/>
</dbReference>
<keyword evidence="3 5" id="KW-1015">Disulfide bond</keyword>
<feature type="domain" description="MAM" evidence="7">
    <location>
        <begin position="59"/>
        <end position="223"/>
    </location>
</feature>
<protein>
    <recommendedName>
        <fullName evidence="7">MAM domain-containing protein</fullName>
    </recommendedName>
</protein>
<organism evidence="8 9">
    <name type="scientific">Mus spicilegus</name>
    <name type="common">Mound-building mouse</name>
    <dbReference type="NCBI Taxonomy" id="10103"/>
    <lineage>
        <taxon>Eukaryota</taxon>
        <taxon>Metazoa</taxon>
        <taxon>Chordata</taxon>
        <taxon>Craniata</taxon>
        <taxon>Vertebrata</taxon>
        <taxon>Euteleostomi</taxon>
        <taxon>Mammalia</taxon>
        <taxon>Eutheria</taxon>
        <taxon>Euarchontoglires</taxon>
        <taxon>Glires</taxon>
        <taxon>Rodentia</taxon>
        <taxon>Myomorpha</taxon>
        <taxon>Muroidea</taxon>
        <taxon>Muridae</taxon>
        <taxon>Murinae</taxon>
        <taxon>Mus</taxon>
        <taxon>Mus</taxon>
    </lineage>
</organism>
<evidence type="ECO:0000256" key="6">
    <source>
        <dbReference type="SAM" id="SignalP"/>
    </source>
</evidence>
<feature type="signal peptide" evidence="6">
    <location>
        <begin position="1"/>
        <end position="25"/>
    </location>
</feature>
<evidence type="ECO:0000256" key="2">
    <source>
        <dbReference type="ARBA" id="ARBA00022737"/>
    </source>
</evidence>
<sequence length="358" mass="40472">MHGSLCFLWTVCLSISPLSQQGVQAFQCSNGVSLPSDHVCDFTDHCGDNSDEQQCWSYGRCNFEDRLCSMTEDQTLRPGWTRRSGMISTSPPFWDHNGNISAHFLALVSRVDSISSNLRSRIFLPTNDQQVCQITFYNFSSNQNGKLIAGLQTLCGDPIEHLWQKTEILQSRWERNVITVQSSQQFQVIFQAQMLATHGQEEVIAIDDISFSSGCLPILPCHELCRIDSIDEGLRYELCQTCGFDLDTCGLANEASAGRTSWMCTKVREIPSLDSVPWQDQRGHDEGSFVWMRAGHASVSRLVESSAYLNSSVCHCMDGNCRLQFNYTMENSILRVRLYNDKVRTNIFQLNQLFGRLA</sequence>
<dbReference type="PROSITE" id="PS50068">
    <property type="entry name" value="LDLRA_2"/>
    <property type="match status" value="1"/>
</dbReference>
<keyword evidence="4" id="KW-0325">Glycoprotein</keyword>
<dbReference type="Pfam" id="PF00629">
    <property type="entry name" value="MAM"/>
    <property type="match status" value="1"/>
</dbReference>
<reference evidence="8" key="1">
    <citation type="submission" date="2025-08" db="UniProtKB">
        <authorList>
            <consortium name="Ensembl"/>
        </authorList>
    </citation>
    <scope>IDENTIFICATION</scope>
</reference>
<proteinExistence type="predicted"/>
<evidence type="ECO:0000256" key="3">
    <source>
        <dbReference type="ARBA" id="ARBA00023157"/>
    </source>
</evidence>
<evidence type="ECO:0000313" key="9">
    <source>
        <dbReference type="Proteomes" id="UP000694415"/>
    </source>
</evidence>
<reference evidence="8" key="2">
    <citation type="submission" date="2025-09" db="UniProtKB">
        <authorList>
            <consortium name="Ensembl"/>
        </authorList>
    </citation>
    <scope>IDENTIFICATION</scope>
</reference>
<keyword evidence="1 6" id="KW-0732">Signal</keyword>
<dbReference type="PANTHER" id="PTHR23282">
    <property type="entry name" value="APICAL ENDOSOMAL GLYCOPROTEIN PRECURSOR"/>
    <property type="match status" value="1"/>
</dbReference>
<dbReference type="Gene3D" id="2.60.120.200">
    <property type="match status" value="2"/>
</dbReference>
<evidence type="ECO:0000313" key="8">
    <source>
        <dbReference type="Ensembl" id="ENSMSIP00000014659.1"/>
    </source>
</evidence>
<evidence type="ECO:0000256" key="1">
    <source>
        <dbReference type="ARBA" id="ARBA00022729"/>
    </source>
</evidence>
<feature type="disulfide bond" evidence="5">
    <location>
        <begin position="28"/>
        <end position="46"/>
    </location>
</feature>
<dbReference type="Ensembl" id="ENSMSIT00000018609.1">
    <property type="protein sequence ID" value="ENSMSIP00000014659.1"/>
    <property type="gene ID" value="ENSMSIG00000012600.1"/>
</dbReference>
<dbReference type="InterPro" id="IPR002172">
    <property type="entry name" value="LDrepeatLR_classA_rpt"/>
</dbReference>
<accession>A0A8C6H151</accession>
<feature type="chain" id="PRO_5034599633" description="MAM domain-containing protein" evidence="6">
    <location>
        <begin position="26"/>
        <end position="358"/>
    </location>
</feature>
<dbReference type="PANTHER" id="PTHR23282:SF101">
    <property type="entry name" value="MAM DOMAIN-CONTAINING PROTEIN"/>
    <property type="match status" value="1"/>
</dbReference>
<dbReference type="CDD" id="cd06263">
    <property type="entry name" value="MAM"/>
    <property type="match status" value="1"/>
</dbReference>
<dbReference type="CDD" id="cd00112">
    <property type="entry name" value="LDLa"/>
    <property type="match status" value="1"/>
</dbReference>
<name>A0A8C6H151_MUSSI</name>
<evidence type="ECO:0000256" key="4">
    <source>
        <dbReference type="ARBA" id="ARBA00023180"/>
    </source>
</evidence>
<evidence type="ECO:0000259" key="7">
    <source>
        <dbReference type="PROSITE" id="PS50060"/>
    </source>
</evidence>
<comment type="caution">
    <text evidence="5">Lacks conserved residue(s) required for the propagation of feature annotation.</text>
</comment>
<keyword evidence="9" id="KW-1185">Reference proteome</keyword>
<dbReference type="Proteomes" id="UP000694415">
    <property type="component" value="Unplaced"/>
</dbReference>
<dbReference type="GeneTree" id="ENSGT00940000165398"/>
<evidence type="ECO:0000256" key="5">
    <source>
        <dbReference type="PROSITE-ProRule" id="PRU00124"/>
    </source>
</evidence>
<feature type="disulfide bond" evidence="5">
    <location>
        <begin position="40"/>
        <end position="55"/>
    </location>
</feature>
<dbReference type="InterPro" id="IPR013320">
    <property type="entry name" value="ConA-like_dom_sf"/>
</dbReference>
<dbReference type="Gene3D" id="4.10.400.10">
    <property type="entry name" value="Low-density Lipoprotein Receptor"/>
    <property type="match status" value="1"/>
</dbReference>
<dbReference type="SMART" id="SM00137">
    <property type="entry name" value="MAM"/>
    <property type="match status" value="1"/>
</dbReference>